<proteinExistence type="predicted"/>
<dbReference type="PROSITE" id="PS50279">
    <property type="entry name" value="BPTI_KUNITZ_2"/>
    <property type="match status" value="1"/>
</dbReference>
<keyword evidence="1" id="KW-1015">Disulfide bond</keyword>
<dbReference type="InterPro" id="IPR050098">
    <property type="entry name" value="TFPI/VKTCI-like"/>
</dbReference>
<dbReference type="PRINTS" id="PR00759">
    <property type="entry name" value="BASICPTASE"/>
</dbReference>
<dbReference type="Proteomes" id="UP000700334">
    <property type="component" value="Unassembled WGS sequence"/>
</dbReference>
<evidence type="ECO:0000256" key="3">
    <source>
        <dbReference type="SAM" id="SignalP"/>
    </source>
</evidence>
<feature type="compositionally biased region" description="Basic and acidic residues" evidence="2">
    <location>
        <begin position="184"/>
        <end position="193"/>
    </location>
</feature>
<dbReference type="SMART" id="SM00131">
    <property type="entry name" value="KU"/>
    <property type="match status" value="1"/>
</dbReference>
<keyword evidence="3" id="KW-0732">Signal</keyword>
<evidence type="ECO:0000256" key="2">
    <source>
        <dbReference type="SAM" id="MobiDB-lite"/>
    </source>
</evidence>
<dbReference type="InterPro" id="IPR002223">
    <property type="entry name" value="Kunitz_BPTI"/>
</dbReference>
<dbReference type="Pfam" id="PF00014">
    <property type="entry name" value="Kunitz_BPTI"/>
    <property type="match status" value="1"/>
</dbReference>
<dbReference type="EMBL" id="JAGFMF010011599">
    <property type="protein sequence ID" value="KAG8519729.1"/>
    <property type="molecule type" value="Genomic_DNA"/>
</dbReference>
<feature type="compositionally biased region" description="Acidic residues" evidence="2">
    <location>
        <begin position="95"/>
        <end position="105"/>
    </location>
</feature>
<dbReference type="Gene3D" id="4.10.410.10">
    <property type="entry name" value="Pancreatic trypsin inhibitor Kunitz domain"/>
    <property type="match status" value="1"/>
</dbReference>
<accession>A0A8J6DT70</accession>
<protein>
    <submittedName>
        <fullName evidence="5">Pancreatic trypsin inhibitor</fullName>
    </submittedName>
</protein>
<name>A0A8J6DT70_GALPY</name>
<feature type="domain" description="BPTI/Kunitz inhibitor" evidence="4">
    <location>
        <begin position="39"/>
        <end position="89"/>
    </location>
</feature>
<evidence type="ECO:0000259" key="4">
    <source>
        <dbReference type="PROSITE" id="PS50279"/>
    </source>
</evidence>
<dbReference type="PANTHER" id="PTHR10083">
    <property type="entry name" value="KUNITZ-TYPE PROTEASE INHIBITOR-RELATED"/>
    <property type="match status" value="1"/>
</dbReference>
<dbReference type="PROSITE" id="PS00280">
    <property type="entry name" value="BPTI_KUNITZ_1"/>
    <property type="match status" value="1"/>
</dbReference>
<dbReference type="GO" id="GO:0005615">
    <property type="term" value="C:extracellular space"/>
    <property type="evidence" value="ECO:0007669"/>
    <property type="project" value="TreeGrafter"/>
</dbReference>
<evidence type="ECO:0000313" key="6">
    <source>
        <dbReference type="Proteomes" id="UP000700334"/>
    </source>
</evidence>
<dbReference type="PANTHER" id="PTHR10083:SF373">
    <property type="entry name" value="SERINE PEPTIDASE INHIBITOR, KUNITZ TYPE, 2"/>
    <property type="match status" value="1"/>
</dbReference>
<dbReference type="CDD" id="cd22592">
    <property type="entry name" value="Kunitz_BPTI"/>
    <property type="match status" value="1"/>
</dbReference>
<feature type="region of interest" description="Disordered" evidence="2">
    <location>
        <begin position="166"/>
        <end position="193"/>
    </location>
</feature>
<gene>
    <name evidence="5" type="ORF">J0S82_011547</name>
</gene>
<keyword evidence="6" id="KW-1185">Reference proteome</keyword>
<sequence>MKMSWLCLTSVLLVLLTCLVTVTQCDKKDDSPVAPPAFCWDPPYQGPCKARKMRWFFNSYSGLCEPFVYGGCKAKRNHFLERERCLSTCGGIEPEPMEETQEPEVEPGPGQEERGRLLPRVGLAGEQEEAEVSEAATAGLRCDLSILGQPGSHDPAMRKEIAGCHHQGPDLHSALRSQTTQEPLKGRDDKGREGVRPAWVAVAQEHVGLPVDGRLRGLLCKRAVKC</sequence>
<dbReference type="InterPro" id="IPR020901">
    <property type="entry name" value="Prtase_inh_Kunz-CS"/>
</dbReference>
<dbReference type="InterPro" id="IPR036880">
    <property type="entry name" value="Kunitz_BPTI_sf"/>
</dbReference>
<comment type="caution">
    <text evidence="5">The sequence shown here is derived from an EMBL/GenBank/DDBJ whole genome shotgun (WGS) entry which is preliminary data.</text>
</comment>
<dbReference type="OrthoDB" id="4473401at2759"/>
<dbReference type="SUPFAM" id="SSF57362">
    <property type="entry name" value="BPTI-like"/>
    <property type="match status" value="1"/>
</dbReference>
<feature type="chain" id="PRO_5035197914" evidence="3">
    <location>
        <begin position="26"/>
        <end position="226"/>
    </location>
</feature>
<reference evidence="5" key="1">
    <citation type="journal article" date="2021" name="Evol. Appl.">
        <title>The genome of the Pyrenean desman and the effects of bottlenecks and inbreeding on the genomic landscape of an endangered species.</title>
        <authorList>
            <person name="Escoda L."/>
            <person name="Castresana J."/>
        </authorList>
    </citation>
    <scope>NUCLEOTIDE SEQUENCE</scope>
    <source>
        <strain evidence="5">IBE-C5619</strain>
    </source>
</reference>
<evidence type="ECO:0000256" key="1">
    <source>
        <dbReference type="ARBA" id="ARBA00023157"/>
    </source>
</evidence>
<dbReference type="AlphaFoldDB" id="A0A8J6DT70"/>
<dbReference type="GO" id="GO:0004867">
    <property type="term" value="F:serine-type endopeptidase inhibitor activity"/>
    <property type="evidence" value="ECO:0007669"/>
    <property type="project" value="InterPro"/>
</dbReference>
<feature type="signal peptide" evidence="3">
    <location>
        <begin position="1"/>
        <end position="25"/>
    </location>
</feature>
<feature type="region of interest" description="Disordered" evidence="2">
    <location>
        <begin position="92"/>
        <end position="115"/>
    </location>
</feature>
<evidence type="ECO:0000313" key="5">
    <source>
        <dbReference type="EMBL" id="KAG8519729.1"/>
    </source>
</evidence>
<organism evidence="5 6">
    <name type="scientific">Galemys pyrenaicus</name>
    <name type="common">Iberian desman</name>
    <name type="synonym">Pyrenean desman</name>
    <dbReference type="NCBI Taxonomy" id="202257"/>
    <lineage>
        <taxon>Eukaryota</taxon>
        <taxon>Metazoa</taxon>
        <taxon>Chordata</taxon>
        <taxon>Craniata</taxon>
        <taxon>Vertebrata</taxon>
        <taxon>Euteleostomi</taxon>
        <taxon>Mammalia</taxon>
        <taxon>Eutheria</taxon>
        <taxon>Laurasiatheria</taxon>
        <taxon>Eulipotyphla</taxon>
        <taxon>Talpidae</taxon>
        <taxon>Galemys</taxon>
    </lineage>
</organism>